<evidence type="ECO:0000259" key="4">
    <source>
        <dbReference type="PROSITE" id="PS50002"/>
    </source>
</evidence>
<accession>A0A158P5S2</accession>
<evidence type="ECO:0000259" key="5">
    <source>
        <dbReference type="PROSITE" id="PS50010"/>
    </source>
</evidence>
<dbReference type="WBParaSite" id="ACAC_0000009701-mRNA-1">
    <property type="protein sequence ID" value="ACAC_0000009701-mRNA-1"/>
    <property type="gene ID" value="ACAC_0000009701"/>
</dbReference>
<dbReference type="Proteomes" id="UP000035642">
    <property type="component" value="Unassembled WGS sequence"/>
</dbReference>
<keyword evidence="1 2" id="KW-0728">SH3 domain</keyword>
<dbReference type="InterPro" id="IPR035899">
    <property type="entry name" value="DBL_dom_sf"/>
</dbReference>
<evidence type="ECO:0000313" key="7">
    <source>
        <dbReference type="WBParaSite" id="ACAC_0000009701-mRNA-1"/>
    </source>
</evidence>
<dbReference type="Gene3D" id="1.20.900.10">
    <property type="entry name" value="Dbl homology (DH) domain"/>
    <property type="match status" value="1"/>
</dbReference>
<dbReference type="InterPro" id="IPR036028">
    <property type="entry name" value="SH3-like_dom_sf"/>
</dbReference>
<reference evidence="7" key="2">
    <citation type="submission" date="2016-04" db="UniProtKB">
        <authorList>
            <consortium name="WormBaseParasite"/>
        </authorList>
    </citation>
    <scope>IDENTIFICATION</scope>
</reference>
<feature type="compositionally biased region" description="Low complexity" evidence="3">
    <location>
        <begin position="60"/>
        <end position="84"/>
    </location>
</feature>
<evidence type="ECO:0000256" key="1">
    <source>
        <dbReference type="ARBA" id="ARBA00022443"/>
    </source>
</evidence>
<reference evidence="6" key="1">
    <citation type="submission" date="2012-09" db="EMBL/GenBank/DDBJ databases">
        <authorList>
            <person name="Martin A.A."/>
        </authorList>
    </citation>
    <scope>NUCLEOTIDE SEQUENCE</scope>
</reference>
<dbReference type="PROSITE" id="PS50002">
    <property type="entry name" value="SH3"/>
    <property type="match status" value="1"/>
</dbReference>
<dbReference type="STRING" id="6313.A0A158P5S2"/>
<organism evidence="6 7">
    <name type="scientific">Angiostrongylus cantonensis</name>
    <name type="common">Rat lungworm</name>
    <dbReference type="NCBI Taxonomy" id="6313"/>
    <lineage>
        <taxon>Eukaryota</taxon>
        <taxon>Metazoa</taxon>
        <taxon>Ecdysozoa</taxon>
        <taxon>Nematoda</taxon>
        <taxon>Chromadorea</taxon>
        <taxon>Rhabditida</taxon>
        <taxon>Rhabditina</taxon>
        <taxon>Rhabditomorpha</taxon>
        <taxon>Strongyloidea</taxon>
        <taxon>Metastrongylidae</taxon>
        <taxon>Angiostrongylus</taxon>
    </lineage>
</organism>
<protein>
    <submittedName>
        <fullName evidence="7">SH3 domain-containing protein</fullName>
    </submittedName>
</protein>
<dbReference type="SUPFAM" id="SSF48065">
    <property type="entry name" value="DBL homology domain (DH-domain)"/>
    <property type="match status" value="1"/>
</dbReference>
<sequence length="314" mass="35959">MVLVHNQVPIEETHAFPLAARYCVTVGVGRSWITGVGLRRQAGGRVFRKYTASEDVNYGSHSSRSAFRSESTTSRSDTRGRSVSSEIIAGSDTRSYPVYIAIQDYQPDATDVESIPLEQGQIVEVLDKKNPASWLVRTKARPPLSGWVPGSYFETPTEYYKQRRRTRELDTSNAAMTEDQEALLKRDQVYHDLLRSEEEFVAELRACVDHYVHLLDDVNVIPAVVREKEKLTLNLIVYSLKRFFLNCELFFSVMLKGLNYYSDDPGKVGQTFTRLEHDFDHHVQFLKDLPATLELLEKQPFKDFFQVCFSDLIS</sequence>
<feature type="region of interest" description="Disordered" evidence="3">
    <location>
        <begin position="57"/>
        <end position="84"/>
    </location>
</feature>
<dbReference type="AlphaFoldDB" id="A0A158P5S2"/>
<evidence type="ECO:0000313" key="6">
    <source>
        <dbReference type="Proteomes" id="UP000035642"/>
    </source>
</evidence>
<dbReference type="InterPro" id="IPR000219">
    <property type="entry name" value="DH_dom"/>
</dbReference>
<dbReference type="PROSITE" id="PS50010">
    <property type="entry name" value="DH_2"/>
    <property type="match status" value="1"/>
</dbReference>
<feature type="domain" description="SH3" evidence="4">
    <location>
        <begin position="94"/>
        <end position="158"/>
    </location>
</feature>
<proteinExistence type="predicted"/>
<evidence type="ECO:0000256" key="2">
    <source>
        <dbReference type="PROSITE-ProRule" id="PRU00192"/>
    </source>
</evidence>
<dbReference type="SMART" id="SM00326">
    <property type="entry name" value="SH3"/>
    <property type="match status" value="1"/>
</dbReference>
<dbReference type="Gene3D" id="2.30.30.40">
    <property type="entry name" value="SH3 Domains"/>
    <property type="match status" value="1"/>
</dbReference>
<evidence type="ECO:0000256" key="3">
    <source>
        <dbReference type="SAM" id="MobiDB-lite"/>
    </source>
</evidence>
<keyword evidence="6" id="KW-1185">Reference proteome</keyword>
<dbReference type="InterPro" id="IPR001452">
    <property type="entry name" value="SH3_domain"/>
</dbReference>
<dbReference type="GO" id="GO:0005085">
    <property type="term" value="F:guanyl-nucleotide exchange factor activity"/>
    <property type="evidence" value="ECO:0007669"/>
    <property type="project" value="InterPro"/>
</dbReference>
<dbReference type="Pfam" id="PF07653">
    <property type="entry name" value="SH3_2"/>
    <property type="match status" value="1"/>
</dbReference>
<dbReference type="SUPFAM" id="SSF50044">
    <property type="entry name" value="SH3-domain"/>
    <property type="match status" value="1"/>
</dbReference>
<name>A0A158P5S2_ANGCA</name>
<feature type="domain" description="DH" evidence="5">
    <location>
        <begin position="185"/>
        <end position="314"/>
    </location>
</feature>